<evidence type="ECO:0000256" key="5">
    <source>
        <dbReference type="ARBA" id="ARBA00022741"/>
    </source>
</evidence>
<dbReference type="EMBL" id="UINC01000981">
    <property type="protein sequence ID" value="SUZ66306.1"/>
    <property type="molecule type" value="Genomic_DNA"/>
</dbReference>
<proteinExistence type="inferred from homology"/>
<dbReference type="Gene3D" id="3.40.50.300">
    <property type="entry name" value="P-loop containing nucleotide triphosphate hydrolases"/>
    <property type="match status" value="1"/>
</dbReference>
<organism evidence="10">
    <name type="scientific">marine metagenome</name>
    <dbReference type="NCBI Taxonomy" id="408172"/>
    <lineage>
        <taxon>unclassified sequences</taxon>
        <taxon>metagenomes</taxon>
        <taxon>ecological metagenomes</taxon>
    </lineage>
</organism>
<dbReference type="PANTHER" id="PTHR42711">
    <property type="entry name" value="ABC TRANSPORTER ATP-BINDING PROTEIN"/>
    <property type="match status" value="1"/>
</dbReference>
<evidence type="ECO:0000313" key="10">
    <source>
        <dbReference type="EMBL" id="SUZ66306.1"/>
    </source>
</evidence>
<reference evidence="10" key="1">
    <citation type="submission" date="2018-05" db="EMBL/GenBank/DDBJ databases">
        <authorList>
            <person name="Lanie J.A."/>
            <person name="Ng W.-L."/>
            <person name="Kazmierczak K.M."/>
            <person name="Andrzejewski T.M."/>
            <person name="Davidsen T.M."/>
            <person name="Wayne K.J."/>
            <person name="Tettelin H."/>
            <person name="Glass J.I."/>
            <person name="Rusch D."/>
            <person name="Podicherti R."/>
            <person name="Tsui H.-C.T."/>
            <person name="Winkler M.E."/>
        </authorList>
    </citation>
    <scope>NUCLEOTIDE SEQUENCE</scope>
</reference>
<dbReference type="PROSITE" id="PS50893">
    <property type="entry name" value="ABC_TRANSPORTER_2"/>
    <property type="match status" value="1"/>
</dbReference>
<dbReference type="InterPro" id="IPR003593">
    <property type="entry name" value="AAA+_ATPase"/>
</dbReference>
<dbReference type="PROSITE" id="PS00211">
    <property type="entry name" value="ABC_TRANSPORTER_1"/>
    <property type="match status" value="1"/>
</dbReference>
<name>A0A381PH15_9ZZZZ</name>
<dbReference type="AlphaFoldDB" id="A0A381PH15"/>
<comment type="subcellular location">
    <subcellularLocation>
        <location evidence="1">Cell membrane</location>
    </subcellularLocation>
</comment>
<dbReference type="Pfam" id="PF00005">
    <property type="entry name" value="ABC_tran"/>
    <property type="match status" value="1"/>
</dbReference>
<protein>
    <recommendedName>
        <fullName evidence="9">ABC transporter domain-containing protein</fullName>
    </recommendedName>
</protein>
<keyword evidence="7" id="KW-1278">Translocase</keyword>
<evidence type="ECO:0000256" key="4">
    <source>
        <dbReference type="ARBA" id="ARBA00022475"/>
    </source>
</evidence>
<keyword evidence="8" id="KW-0472">Membrane</keyword>
<evidence type="ECO:0000259" key="9">
    <source>
        <dbReference type="PROSITE" id="PS50893"/>
    </source>
</evidence>
<dbReference type="InterPro" id="IPR050763">
    <property type="entry name" value="ABC_transporter_ATP-binding"/>
</dbReference>
<dbReference type="CDD" id="cd03230">
    <property type="entry name" value="ABC_DR_subfamily_A"/>
    <property type="match status" value="1"/>
</dbReference>
<dbReference type="FunFam" id="3.40.50.300:FF:000589">
    <property type="entry name" value="ABC transporter, ATP-binding subunit"/>
    <property type="match status" value="1"/>
</dbReference>
<gene>
    <name evidence="10" type="ORF">METZ01_LOCUS19160</name>
</gene>
<keyword evidence="4" id="KW-1003">Cell membrane</keyword>
<accession>A0A381PH15</accession>
<evidence type="ECO:0000256" key="2">
    <source>
        <dbReference type="ARBA" id="ARBA00005417"/>
    </source>
</evidence>
<dbReference type="SMART" id="SM00382">
    <property type="entry name" value="AAA"/>
    <property type="match status" value="1"/>
</dbReference>
<dbReference type="GO" id="GO:0005886">
    <property type="term" value="C:plasma membrane"/>
    <property type="evidence" value="ECO:0007669"/>
    <property type="project" value="UniProtKB-SubCell"/>
</dbReference>
<evidence type="ECO:0000256" key="3">
    <source>
        <dbReference type="ARBA" id="ARBA00022448"/>
    </source>
</evidence>
<evidence type="ECO:0000256" key="6">
    <source>
        <dbReference type="ARBA" id="ARBA00022840"/>
    </source>
</evidence>
<dbReference type="InterPro" id="IPR017871">
    <property type="entry name" value="ABC_transporter-like_CS"/>
</dbReference>
<comment type="similarity">
    <text evidence="2">Belongs to the ABC transporter superfamily.</text>
</comment>
<evidence type="ECO:0000256" key="1">
    <source>
        <dbReference type="ARBA" id="ARBA00004236"/>
    </source>
</evidence>
<dbReference type="InterPro" id="IPR027417">
    <property type="entry name" value="P-loop_NTPase"/>
</dbReference>
<evidence type="ECO:0000256" key="7">
    <source>
        <dbReference type="ARBA" id="ARBA00022967"/>
    </source>
</evidence>
<sequence length="306" mass="34413">MVIEVHNVCKSFKDVNAVRNVNLRVESGEAVALLGPNGAGKTTLVEMIEGVQLPDSGTIQIFEKTWAKDEHFLRQEIGLALQETRFQERLTVEETLDLFASFYHLGKKRTNEVLDIIQLESKRSTWVVQLSGGQRQRLALGIAILPSPRILILDEPTTGLDPNARRDLWEILEDFKATGTTMILTTHYMEEAEFLCDRIVMMDQGKILAEGSLNQLLDKFGEGDLIEYVIEGSFPTQEAKALSGVLTCRWNEDTGYGRLIVNSISETLPDFLDLIKITAVSLTSLECRRRTLDDLFLAMSGRHLDE</sequence>
<dbReference type="InterPro" id="IPR003439">
    <property type="entry name" value="ABC_transporter-like_ATP-bd"/>
</dbReference>
<keyword evidence="6" id="KW-0067">ATP-binding</keyword>
<keyword evidence="5" id="KW-0547">Nucleotide-binding</keyword>
<feature type="domain" description="ABC transporter" evidence="9">
    <location>
        <begin position="3"/>
        <end position="229"/>
    </location>
</feature>
<dbReference type="SUPFAM" id="SSF52540">
    <property type="entry name" value="P-loop containing nucleoside triphosphate hydrolases"/>
    <property type="match status" value="1"/>
</dbReference>
<dbReference type="PANTHER" id="PTHR42711:SF5">
    <property type="entry name" value="ABC TRANSPORTER ATP-BINDING PROTEIN NATA"/>
    <property type="match status" value="1"/>
</dbReference>
<evidence type="ECO:0000256" key="8">
    <source>
        <dbReference type="ARBA" id="ARBA00023136"/>
    </source>
</evidence>
<keyword evidence="3" id="KW-0813">Transport</keyword>
<dbReference type="GO" id="GO:0005524">
    <property type="term" value="F:ATP binding"/>
    <property type="evidence" value="ECO:0007669"/>
    <property type="project" value="UniProtKB-KW"/>
</dbReference>
<dbReference type="GO" id="GO:0016887">
    <property type="term" value="F:ATP hydrolysis activity"/>
    <property type="evidence" value="ECO:0007669"/>
    <property type="project" value="InterPro"/>
</dbReference>